<dbReference type="InterPro" id="IPR050224">
    <property type="entry name" value="TALE_homeobox"/>
</dbReference>
<protein>
    <recommendedName>
        <fullName evidence="10">Homeobox domain-containing protein</fullName>
    </recommendedName>
</protein>
<evidence type="ECO:0000313" key="11">
    <source>
        <dbReference type="EMBL" id="KAL3505332.1"/>
    </source>
</evidence>
<dbReference type="Pfam" id="PF07526">
    <property type="entry name" value="POX"/>
    <property type="match status" value="1"/>
</dbReference>
<comment type="similarity">
    <text evidence="2">Belongs to the TALE/BELL homeobox family.</text>
</comment>
<dbReference type="EMBL" id="JBJUIK010000014">
    <property type="protein sequence ID" value="KAL3505332.1"/>
    <property type="molecule type" value="Genomic_DNA"/>
</dbReference>
<keyword evidence="12" id="KW-1185">Reference proteome</keyword>
<accession>A0ABD2YD32</accession>
<evidence type="ECO:0000256" key="9">
    <source>
        <dbReference type="SAM" id="MobiDB-lite"/>
    </source>
</evidence>
<dbReference type="InterPro" id="IPR008422">
    <property type="entry name" value="KN_HD"/>
</dbReference>
<proteinExistence type="inferred from homology"/>
<organism evidence="11 12">
    <name type="scientific">Cinchona calisaya</name>
    <dbReference type="NCBI Taxonomy" id="153742"/>
    <lineage>
        <taxon>Eukaryota</taxon>
        <taxon>Viridiplantae</taxon>
        <taxon>Streptophyta</taxon>
        <taxon>Embryophyta</taxon>
        <taxon>Tracheophyta</taxon>
        <taxon>Spermatophyta</taxon>
        <taxon>Magnoliopsida</taxon>
        <taxon>eudicotyledons</taxon>
        <taxon>Gunneridae</taxon>
        <taxon>Pentapetalae</taxon>
        <taxon>asterids</taxon>
        <taxon>lamiids</taxon>
        <taxon>Gentianales</taxon>
        <taxon>Rubiaceae</taxon>
        <taxon>Cinchonoideae</taxon>
        <taxon>Cinchoneae</taxon>
        <taxon>Cinchona</taxon>
    </lineage>
</organism>
<dbReference type="InterPro" id="IPR009057">
    <property type="entry name" value="Homeodomain-like_sf"/>
</dbReference>
<evidence type="ECO:0000256" key="1">
    <source>
        <dbReference type="ARBA" id="ARBA00004123"/>
    </source>
</evidence>
<evidence type="ECO:0000256" key="3">
    <source>
        <dbReference type="ARBA" id="ARBA00023015"/>
    </source>
</evidence>
<keyword evidence="7 8" id="KW-0539">Nucleus</keyword>
<keyword evidence="5 8" id="KW-0371">Homeobox</keyword>
<evidence type="ECO:0000313" key="12">
    <source>
        <dbReference type="Proteomes" id="UP001630127"/>
    </source>
</evidence>
<evidence type="ECO:0000256" key="7">
    <source>
        <dbReference type="ARBA" id="ARBA00023242"/>
    </source>
</evidence>
<dbReference type="GO" id="GO:0005634">
    <property type="term" value="C:nucleus"/>
    <property type="evidence" value="ECO:0007669"/>
    <property type="project" value="UniProtKB-SubCell"/>
</dbReference>
<evidence type="ECO:0000256" key="2">
    <source>
        <dbReference type="ARBA" id="ARBA00006454"/>
    </source>
</evidence>
<dbReference type="Gene3D" id="1.10.10.60">
    <property type="entry name" value="Homeodomain-like"/>
    <property type="match status" value="1"/>
</dbReference>
<sequence>MSAYFSNLTGQQDVLQTPYLLNSKLTSYQSSDVTENMMFMNPPSTSSSHPELFSRTSFQAHDCVEAQSVESREEMLFIAPHSNNVIVQPINEELNFAPNFSDSNAVVFDHQGLSLSLGNQVPSSVELPSYQNPYTISGLSSLLSSRVEHPAVRFSESSELKTSEYLSFDLGGRINNSSKVGAEYNPQSSLSSKGMNSDSKLHEETVVSGAIYNSRYLKVAQELLDEVVNVHQALKQSDKCNNFHSSGNGVSEETKLKSDCQSGNLSKAVMSSNELSPSERNDLQNKMTKLLSMLDEVDRRYKQYYQQTQVLVSSFDIVAGRGAARSYTALARQTISRQFRCLHDAIKSQIQVLQQSLGEEGTVAINSQGVGLSRLRYVDQQLRQQRALQQFGVMRQPWRPQRGLPETAVSVLRAWLFEHFLHPYPKDSEKIKLARQTGLTRSQVANWFINARVRLWKPMIEDMYKEEFVDMEADTKSPPEHAQATGMLKSESEDTGEELHESLMSVCAGGGRLGQSNESRNDVTSDLKIRFRNGYLEEDEIYPSVNKSRRDVIVSMADHNVCANETIRSNQTDNGSIGAAANAYNFSMFSGTVSNQVSLALGLQHPLKDSQPISGRTHSGVDDTAASSVIFDKADYYCLDSINQQDRFSNPHLLSDFVL</sequence>
<evidence type="ECO:0000256" key="8">
    <source>
        <dbReference type="PROSITE-ProRule" id="PRU00108"/>
    </source>
</evidence>
<evidence type="ECO:0000256" key="4">
    <source>
        <dbReference type="ARBA" id="ARBA00023125"/>
    </source>
</evidence>
<keyword evidence="6" id="KW-0804">Transcription</keyword>
<dbReference type="CDD" id="cd00086">
    <property type="entry name" value="homeodomain"/>
    <property type="match status" value="1"/>
</dbReference>
<feature type="domain" description="Homeobox" evidence="10">
    <location>
        <begin position="395"/>
        <end position="458"/>
    </location>
</feature>
<dbReference type="AlphaFoldDB" id="A0ABD2YD32"/>
<evidence type="ECO:0000256" key="6">
    <source>
        <dbReference type="ARBA" id="ARBA00023163"/>
    </source>
</evidence>
<dbReference type="InterPro" id="IPR006563">
    <property type="entry name" value="POX_dom"/>
</dbReference>
<dbReference type="PROSITE" id="PS50071">
    <property type="entry name" value="HOMEOBOX_2"/>
    <property type="match status" value="1"/>
</dbReference>
<evidence type="ECO:0000259" key="10">
    <source>
        <dbReference type="PROSITE" id="PS50071"/>
    </source>
</evidence>
<dbReference type="Pfam" id="PF05920">
    <property type="entry name" value="Homeobox_KN"/>
    <property type="match status" value="1"/>
</dbReference>
<keyword evidence="4 8" id="KW-0238">DNA-binding</keyword>
<feature type="DNA-binding region" description="Homeobox" evidence="8">
    <location>
        <begin position="397"/>
        <end position="459"/>
    </location>
</feature>
<dbReference type="Proteomes" id="UP001630127">
    <property type="component" value="Unassembled WGS sequence"/>
</dbReference>
<comment type="subcellular location">
    <subcellularLocation>
        <location evidence="1 8">Nucleus</location>
    </subcellularLocation>
</comment>
<name>A0ABD2YD32_9GENT</name>
<dbReference type="PANTHER" id="PTHR11850">
    <property type="entry name" value="HOMEOBOX PROTEIN TRANSCRIPTION FACTORS"/>
    <property type="match status" value="1"/>
</dbReference>
<gene>
    <name evidence="11" type="ORF">ACH5RR_035173</name>
</gene>
<dbReference type="SUPFAM" id="SSF46689">
    <property type="entry name" value="Homeodomain-like"/>
    <property type="match status" value="1"/>
</dbReference>
<dbReference type="SMART" id="SM00574">
    <property type="entry name" value="POX"/>
    <property type="match status" value="1"/>
</dbReference>
<reference evidence="11 12" key="1">
    <citation type="submission" date="2024-11" db="EMBL/GenBank/DDBJ databases">
        <title>A near-complete genome assembly of Cinchona calisaya.</title>
        <authorList>
            <person name="Lian D.C."/>
            <person name="Zhao X.W."/>
            <person name="Wei L."/>
        </authorList>
    </citation>
    <scope>NUCLEOTIDE SEQUENCE [LARGE SCALE GENOMIC DNA]</scope>
    <source>
        <tissue evidence="11">Nenye</tissue>
    </source>
</reference>
<dbReference type="SMART" id="SM00389">
    <property type="entry name" value="HOX"/>
    <property type="match status" value="1"/>
</dbReference>
<evidence type="ECO:0000256" key="5">
    <source>
        <dbReference type="ARBA" id="ARBA00023155"/>
    </source>
</evidence>
<keyword evidence="3" id="KW-0805">Transcription regulation</keyword>
<dbReference type="InterPro" id="IPR001356">
    <property type="entry name" value="HD"/>
</dbReference>
<feature type="region of interest" description="Disordered" evidence="9">
    <location>
        <begin position="475"/>
        <end position="495"/>
    </location>
</feature>
<comment type="caution">
    <text evidence="11">The sequence shown here is derived from an EMBL/GenBank/DDBJ whole genome shotgun (WGS) entry which is preliminary data.</text>
</comment>
<dbReference type="GO" id="GO:0003677">
    <property type="term" value="F:DNA binding"/>
    <property type="evidence" value="ECO:0007669"/>
    <property type="project" value="UniProtKB-UniRule"/>
</dbReference>